<evidence type="ECO:0000313" key="1">
    <source>
        <dbReference type="EMBL" id="CAL4246732.1"/>
    </source>
</evidence>
<reference evidence="1 2" key="1">
    <citation type="submission" date="2024-05" db="EMBL/GenBank/DDBJ databases">
        <authorList>
            <person name="Wallberg A."/>
        </authorList>
    </citation>
    <scope>NUCLEOTIDE SEQUENCE [LARGE SCALE GENOMIC DNA]</scope>
</reference>
<dbReference type="EMBL" id="CAXKWB010146520">
    <property type="protein sequence ID" value="CAL4246732.1"/>
    <property type="molecule type" value="Genomic_DNA"/>
</dbReference>
<gene>
    <name evidence="1" type="ORF">MNOR_LOCUS41266</name>
</gene>
<keyword evidence="2" id="KW-1185">Reference proteome</keyword>
<organism evidence="1 2">
    <name type="scientific">Meganyctiphanes norvegica</name>
    <name type="common">Northern krill</name>
    <name type="synonym">Thysanopoda norvegica</name>
    <dbReference type="NCBI Taxonomy" id="48144"/>
    <lineage>
        <taxon>Eukaryota</taxon>
        <taxon>Metazoa</taxon>
        <taxon>Ecdysozoa</taxon>
        <taxon>Arthropoda</taxon>
        <taxon>Crustacea</taxon>
        <taxon>Multicrustacea</taxon>
        <taxon>Malacostraca</taxon>
        <taxon>Eumalacostraca</taxon>
        <taxon>Eucarida</taxon>
        <taxon>Euphausiacea</taxon>
        <taxon>Euphausiidae</taxon>
        <taxon>Meganyctiphanes</taxon>
    </lineage>
</organism>
<dbReference type="AlphaFoldDB" id="A0AAV2SWF7"/>
<feature type="non-terminal residue" evidence="1">
    <location>
        <position position="107"/>
    </location>
</feature>
<protein>
    <submittedName>
        <fullName evidence="1">Uncharacterized protein</fullName>
    </submittedName>
</protein>
<comment type="caution">
    <text evidence="1">The sequence shown here is derived from an EMBL/GenBank/DDBJ whole genome shotgun (WGS) entry which is preliminary data.</text>
</comment>
<dbReference type="Proteomes" id="UP001497623">
    <property type="component" value="Unassembled WGS sequence"/>
</dbReference>
<accession>A0AAV2SWF7</accession>
<evidence type="ECO:0000313" key="2">
    <source>
        <dbReference type="Proteomes" id="UP001497623"/>
    </source>
</evidence>
<sequence>MAGHSVPIDFRVDPAKITNPVERSTLLQDLLHILEPYMGKQTQICNLELGGGNHMTVYTVGDTTLSVKLYSNGLVTATWEYYVDNMHSHKIINDDGREIESQLKSKF</sequence>
<name>A0AAV2SWF7_MEGNR</name>
<proteinExistence type="predicted"/>